<dbReference type="Proteomes" id="UP000655868">
    <property type="component" value="Unassembled WGS sequence"/>
</dbReference>
<accession>A0A934NX36</accession>
<name>A0A934NX36_9NOCA</name>
<evidence type="ECO:0000256" key="4">
    <source>
        <dbReference type="ARBA" id="ARBA00023163"/>
    </source>
</evidence>
<comment type="caution">
    <text evidence="6">The sequence shown here is derived from an EMBL/GenBank/DDBJ whole genome shotgun (WGS) entry which is preliminary data.</text>
</comment>
<dbReference type="GO" id="GO:0006355">
    <property type="term" value="P:regulation of DNA-templated transcription"/>
    <property type="evidence" value="ECO:0007669"/>
    <property type="project" value="InterPro"/>
</dbReference>
<evidence type="ECO:0000313" key="6">
    <source>
        <dbReference type="EMBL" id="MBJ8342859.1"/>
    </source>
</evidence>
<evidence type="ECO:0000256" key="3">
    <source>
        <dbReference type="ARBA" id="ARBA00023015"/>
    </source>
</evidence>
<dbReference type="SUPFAM" id="SSF46689">
    <property type="entry name" value="Homeodomain-like"/>
    <property type="match status" value="1"/>
</dbReference>
<dbReference type="EMBL" id="JAEMNV010000015">
    <property type="protein sequence ID" value="MBJ8342859.1"/>
    <property type="molecule type" value="Genomic_DNA"/>
</dbReference>
<organism evidence="6 7">
    <name type="scientific">Antrihabitans stalagmiti</name>
    <dbReference type="NCBI Taxonomy" id="2799499"/>
    <lineage>
        <taxon>Bacteria</taxon>
        <taxon>Bacillati</taxon>
        <taxon>Actinomycetota</taxon>
        <taxon>Actinomycetes</taxon>
        <taxon>Mycobacteriales</taxon>
        <taxon>Nocardiaceae</taxon>
        <taxon>Antrihabitans</taxon>
    </lineage>
</organism>
<dbReference type="InterPro" id="IPR027417">
    <property type="entry name" value="P-loop_NTPase"/>
</dbReference>
<keyword evidence="4" id="KW-0804">Transcription</keyword>
<dbReference type="Pfam" id="PF02954">
    <property type="entry name" value="HTH_8"/>
    <property type="match status" value="1"/>
</dbReference>
<proteinExistence type="predicted"/>
<evidence type="ECO:0000256" key="1">
    <source>
        <dbReference type="ARBA" id="ARBA00022741"/>
    </source>
</evidence>
<sequence>MSDLVRRAREELIRVGLLGESHAAGVVPDLVLRSWRRSIGNSVASTSLSERFQQADTDSMLLRAADPVLDRWQHQLTDTDITLFLSDRAGSIVARRTGDSSVSRRLDRIHAAEGFDYSEDSIGTNGLGTSMVEKRAVYIEGTQHYSDALASLACAAAPVCTPTGLVLGSISLGGPIEMANPLMLSVTREIGQQIEERLRSSSRPQDLALAMSFMRYKNSRRPTLVMDEESLLANTPGLSYVDVGSHVALWQLLSDQDWSAGSAVLQLDGLHYDVTARRVLDGPRAHYVMHFDDRPEAQAEPRSFVAQPHSSKTTPAAAFVVVEGPRGSGRATTVLESFSNREDTTDVESIDLSIAGDIPWPAVTAALADGRNVLLRRAEGLAAIQARDLSRVAHEHRAAVAAGKRRSVLLLTVCSDTAADDVRSAVDEIGVSIRTHPLTSNRERIPGLVKSILDRVDPDGQHSLSPAALQALVQWSWPGNISELIETLTELVRTADGSVIERRQLPRHIQQAPTSRRLTLMQTAERDAILKALDNAGGNKSEAATLLGIGRTTLYRRIRELGLASDESSL</sequence>
<evidence type="ECO:0000313" key="7">
    <source>
        <dbReference type="Proteomes" id="UP000655868"/>
    </source>
</evidence>
<keyword evidence="2" id="KW-0067">ATP-binding</keyword>
<dbReference type="GO" id="GO:0043565">
    <property type="term" value="F:sequence-specific DNA binding"/>
    <property type="evidence" value="ECO:0007669"/>
    <property type="project" value="InterPro"/>
</dbReference>
<dbReference type="Gene3D" id="1.10.8.60">
    <property type="match status" value="1"/>
</dbReference>
<dbReference type="PROSITE" id="PS50045">
    <property type="entry name" value="SIGMA54_INTERACT_4"/>
    <property type="match status" value="1"/>
</dbReference>
<dbReference type="InterPro" id="IPR002197">
    <property type="entry name" value="HTH_Fis"/>
</dbReference>
<dbReference type="InterPro" id="IPR002078">
    <property type="entry name" value="Sigma_54_int"/>
</dbReference>
<dbReference type="AlphaFoldDB" id="A0A934NX36"/>
<gene>
    <name evidence="6" type="ORF">JGU71_28610</name>
</gene>
<keyword evidence="3" id="KW-0805">Transcription regulation</keyword>
<feature type="domain" description="Sigma-54 factor interaction" evidence="5">
    <location>
        <begin position="431"/>
        <end position="493"/>
    </location>
</feature>
<protein>
    <recommendedName>
        <fullName evidence="5">Sigma-54 factor interaction domain-containing protein</fullName>
    </recommendedName>
</protein>
<keyword evidence="1" id="KW-0547">Nucleotide-binding</keyword>
<dbReference type="SUPFAM" id="SSF52540">
    <property type="entry name" value="P-loop containing nucleoside triphosphate hydrolases"/>
    <property type="match status" value="1"/>
</dbReference>
<reference evidence="6" key="1">
    <citation type="submission" date="2020-12" db="EMBL/GenBank/DDBJ databases">
        <title>Antrihabitans popcorni sp. nov. and Antrihabitans auranticaus sp. nov., isolated from a larva cave.</title>
        <authorList>
            <person name="Lee S.D."/>
            <person name="Kim I.S."/>
        </authorList>
    </citation>
    <scope>NUCLEOTIDE SEQUENCE</scope>
    <source>
        <strain evidence="6">YC3-6</strain>
    </source>
</reference>
<dbReference type="PANTHER" id="PTHR32071">
    <property type="entry name" value="TRANSCRIPTIONAL REGULATORY PROTEIN"/>
    <property type="match status" value="1"/>
</dbReference>
<dbReference type="Gene3D" id="1.10.10.60">
    <property type="entry name" value="Homeodomain-like"/>
    <property type="match status" value="1"/>
</dbReference>
<evidence type="ECO:0000259" key="5">
    <source>
        <dbReference type="PROSITE" id="PS50045"/>
    </source>
</evidence>
<dbReference type="PRINTS" id="PR01590">
    <property type="entry name" value="HTHFIS"/>
</dbReference>
<dbReference type="InterPro" id="IPR029016">
    <property type="entry name" value="GAF-like_dom_sf"/>
</dbReference>
<dbReference type="Pfam" id="PF25601">
    <property type="entry name" value="AAA_lid_14"/>
    <property type="match status" value="1"/>
</dbReference>
<evidence type="ECO:0000256" key="2">
    <source>
        <dbReference type="ARBA" id="ARBA00022840"/>
    </source>
</evidence>
<keyword evidence="7" id="KW-1185">Reference proteome</keyword>
<dbReference type="InterPro" id="IPR058031">
    <property type="entry name" value="AAA_lid_NorR"/>
</dbReference>
<dbReference type="GO" id="GO:0005524">
    <property type="term" value="F:ATP binding"/>
    <property type="evidence" value="ECO:0007669"/>
    <property type="project" value="UniProtKB-KW"/>
</dbReference>
<dbReference type="Gene3D" id="3.30.450.40">
    <property type="match status" value="1"/>
</dbReference>
<dbReference type="RefSeq" id="WP_199708557.1">
    <property type="nucleotide sequence ID" value="NZ_JAEMNV010000015.1"/>
</dbReference>
<dbReference type="InterPro" id="IPR009057">
    <property type="entry name" value="Homeodomain-like_sf"/>
</dbReference>